<feature type="region of interest" description="Disordered" evidence="1">
    <location>
        <begin position="438"/>
        <end position="466"/>
    </location>
</feature>
<sequence>MTNHVLARDRSHLVLDFAFLCNVIDLSHFELKMSVSTPGSYTLYFTEQISRRRVASTALIGFERNFSCWTRVGCHHVYSINKNPRLSRHNSTSNGSDNARSPLPNQESQTSKPNGTKVRTKPDYPPRPEKRPTHLLGRTKGLIRVAPASAHIPIDTSLPSLVFPDGTRVARPNAFRPPYLTERLARHLSIHINDPYVITRSIELFGSPRSAGWVANLTVGASRGTITNRTNEFLQALPWSHAGVKPFSDEAWAEHLVAKQNPRIRYGPDDHEFQEIKPVRLVVIFPSMALGYTIAPEHKSQLEFVRRTGHAQIDRFYSWDSHLIVVFASPAARRAILAAYAWWIRRKLLDAYEEDEKPDQPAFLPPVGAEELVVGGVKVEDDVHAALDWAKQVGWRPEYRIRPYQGRRKKNDHGEGWYDSEIETRLRIRNKRRELEERLQRERAERAERRGRKNEEARNVESETQA</sequence>
<reference evidence="2 3" key="1">
    <citation type="journal article" date="2013" name="Nat. Commun.">
        <title>The evolution and pathogenic mechanisms of the rice sheath blight pathogen.</title>
        <authorList>
            <person name="Zheng A."/>
            <person name="Lin R."/>
            <person name="Xu L."/>
            <person name="Qin P."/>
            <person name="Tang C."/>
            <person name="Ai P."/>
            <person name="Zhang D."/>
            <person name="Liu Y."/>
            <person name="Sun Z."/>
            <person name="Feng H."/>
            <person name="Wang Y."/>
            <person name="Chen Y."/>
            <person name="Liang X."/>
            <person name="Fu R."/>
            <person name="Li Q."/>
            <person name="Zhang J."/>
            <person name="Yu X."/>
            <person name="Xie Z."/>
            <person name="Ding L."/>
            <person name="Guan P."/>
            <person name="Tang J."/>
            <person name="Liang Y."/>
            <person name="Wang S."/>
            <person name="Deng Q."/>
            <person name="Li S."/>
            <person name="Zhu J."/>
            <person name="Wang L."/>
            <person name="Liu H."/>
            <person name="Li P."/>
        </authorList>
    </citation>
    <scope>NUCLEOTIDE SEQUENCE [LARGE SCALE GENOMIC DNA]</scope>
    <source>
        <strain evidence="3">AG-1 IA</strain>
    </source>
</reference>
<feature type="compositionally biased region" description="Polar residues" evidence="1">
    <location>
        <begin position="84"/>
        <end position="114"/>
    </location>
</feature>
<evidence type="ECO:0000256" key="1">
    <source>
        <dbReference type="SAM" id="MobiDB-lite"/>
    </source>
</evidence>
<gene>
    <name evidence="2" type="ORF">AG1IA_03798</name>
</gene>
<organism evidence="2 3">
    <name type="scientific">Thanatephorus cucumeris (strain AG1-IA)</name>
    <name type="common">Rice sheath blight fungus</name>
    <name type="synonym">Rhizoctonia solani</name>
    <dbReference type="NCBI Taxonomy" id="983506"/>
    <lineage>
        <taxon>Eukaryota</taxon>
        <taxon>Fungi</taxon>
        <taxon>Dikarya</taxon>
        <taxon>Basidiomycota</taxon>
        <taxon>Agaricomycotina</taxon>
        <taxon>Agaricomycetes</taxon>
        <taxon>Cantharellales</taxon>
        <taxon>Ceratobasidiaceae</taxon>
        <taxon>Rhizoctonia</taxon>
        <taxon>Rhizoctonia solani AG-1</taxon>
    </lineage>
</organism>
<dbReference type="OrthoDB" id="3223050at2759"/>
<dbReference type="HOGENOM" id="CLU_586868_0_0_1"/>
<keyword evidence="3" id="KW-1185">Reference proteome</keyword>
<dbReference type="EMBL" id="AFRT01000908">
    <property type="protein sequence ID" value="ELU42175.1"/>
    <property type="molecule type" value="Genomic_DNA"/>
</dbReference>
<feature type="compositionally biased region" description="Basic and acidic residues" evidence="1">
    <location>
        <begin position="120"/>
        <end position="132"/>
    </location>
</feature>
<evidence type="ECO:0000313" key="2">
    <source>
        <dbReference type="EMBL" id="ELU42175.1"/>
    </source>
</evidence>
<dbReference type="Proteomes" id="UP000011668">
    <property type="component" value="Unassembled WGS sequence"/>
</dbReference>
<protein>
    <submittedName>
        <fullName evidence="2">Uncharacterized protein</fullName>
    </submittedName>
</protein>
<name>L8WW15_THACA</name>
<comment type="caution">
    <text evidence="2">The sequence shown here is derived from an EMBL/GenBank/DDBJ whole genome shotgun (WGS) entry which is preliminary data.</text>
</comment>
<evidence type="ECO:0000313" key="3">
    <source>
        <dbReference type="Proteomes" id="UP000011668"/>
    </source>
</evidence>
<feature type="region of interest" description="Disordered" evidence="1">
    <location>
        <begin position="84"/>
        <end position="138"/>
    </location>
</feature>
<accession>L8WW15</accession>
<dbReference type="AlphaFoldDB" id="L8WW15"/>
<proteinExistence type="predicted"/>